<organism evidence="2 3">
    <name type="scientific">Desulfovibrio piger</name>
    <dbReference type="NCBI Taxonomy" id="901"/>
    <lineage>
        <taxon>Bacteria</taxon>
        <taxon>Pseudomonadati</taxon>
        <taxon>Thermodesulfobacteriota</taxon>
        <taxon>Desulfovibrionia</taxon>
        <taxon>Desulfovibrionales</taxon>
        <taxon>Desulfovibrionaceae</taxon>
        <taxon>Desulfovibrio</taxon>
    </lineage>
</organism>
<dbReference type="AlphaFoldDB" id="A0A1K1LCE0"/>
<keyword evidence="3" id="KW-1185">Reference proteome</keyword>
<reference evidence="3" key="1">
    <citation type="submission" date="2016-10" db="EMBL/GenBank/DDBJ databases">
        <authorList>
            <person name="Wegmann U."/>
        </authorList>
    </citation>
    <scope>NUCLEOTIDE SEQUENCE [LARGE SCALE GENOMIC DNA]</scope>
</reference>
<sequence>MGKKIMGGLFELPSTPDNYYNLHDPEKSFESILFRDGYVLQGRELNDLQELFFEHARGLGDALFADGDIIRDAQISVDASTGQVTAQAGAIYLAGKVRGVPPASFVIPTSGTVTVGIRLVLTVISENEDPALRNPAQGCDGEGEAGAWRLKVEALWGFDTDGGSGRFVPVHTVDNGVVRAKEQPPNQDSFTQGIARYDRDSTGGSGYVAEGMLLRFAEQTDDAQIYNLSEGRCRVYGYGVEVPTSRRLSYPARPDLRTIDTEVHVGDGTESQRITVAHPPIHAVKKVNVIVEKSVELTHGSYAGCEDALPDTSVVALLEVKQGDTVYVSGDDYTKNGDKIDWSPAGDEPATGSSYQVKYTVMTQQVPDDVDADGFSVKNAVRDSNVLVTYEQALPRIDRLCVTQDGAFEWVQGVGNELAPKSPAVPATMLALASVTQAWRGAPAVVNDGVRVVPFADIQAINARLDYVMAEVARQRLEADATTREDGARVGMFVDPLLDDSMRDQGVSQTAAIVGGELCLPIAASAYMLSRDISVPKSRSYVPVVALAQTLRTNSMRVNPYSAFDPMPARVTLTPSIDRWTEYDTTWASPVTEKFDVSRDGYYHVVVGTETKTTTETLSSQSSALEFLREIDVAFEARDLEPGETVHEVTFDGMVMECRTAEGEPGTITADENGVARGVFTIPPNVPAGAKTVVVSAHSRQGQAVFVGQGTLTVQTLRQVKQVTTVWVDPLAQTFVAEEAMQLAGVDLYFMAAGGDAQVQIREVVNGVPTRVVFAEAHIAREDMVVTGGGHTRVLFDAPVALSANVEYALVVLCDDAETSLAIAVLGEYDELRKSYVTSQPYTIGVMLSSSNASTWTAHQDKDMAFRLLKADFTSAQAQEIDLGSVDTEEEATDMLLFGLSDLPTAKTSVQYAVDLPDGTTASMAEGQAVNFAKGQTGRFSVKASLSGDATASPVLYPGTMLVCGKVGTTADYCTRSITSSGAAKGVLIFDAIIPAGAAVTPKMREDEGEWQEMTKAGTVNQGDGLVEFRYELALSGGDMVKAKIELSGTATARPRVRNIRMLAVK</sequence>
<dbReference type="KEGG" id="dpg:DESPIGER_0467"/>
<proteinExistence type="predicted"/>
<name>A0A1K1LCE0_9BACT</name>
<dbReference type="RefSeq" id="WP_083575256.1">
    <property type="nucleotide sequence ID" value="NZ_LT630450.1"/>
</dbReference>
<dbReference type="OrthoDB" id="2463879at2"/>
<dbReference type="Pfam" id="PF16075">
    <property type="entry name" value="DUF4815"/>
    <property type="match status" value="1"/>
</dbReference>
<feature type="domain" description="DUF4815" evidence="1">
    <location>
        <begin position="19"/>
        <end position="587"/>
    </location>
</feature>
<evidence type="ECO:0000313" key="2">
    <source>
        <dbReference type="EMBL" id="SFV72357.1"/>
    </source>
</evidence>
<accession>A0A1K1LCE0</accession>
<evidence type="ECO:0000259" key="1">
    <source>
        <dbReference type="Pfam" id="PF16075"/>
    </source>
</evidence>
<dbReference type="InterPro" id="IPR032096">
    <property type="entry name" value="DUF4815"/>
</dbReference>
<gene>
    <name evidence="2" type="ORF">DESPIGER_0467</name>
</gene>
<dbReference type="Proteomes" id="UP000186323">
    <property type="component" value="Chromosome I"/>
</dbReference>
<protein>
    <submittedName>
        <fullName evidence="2">Virulence-associated protein</fullName>
    </submittedName>
</protein>
<evidence type="ECO:0000313" key="3">
    <source>
        <dbReference type="Proteomes" id="UP000186323"/>
    </source>
</evidence>
<dbReference type="EMBL" id="LT630450">
    <property type="protein sequence ID" value="SFV72357.1"/>
    <property type="molecule type" value="Genomic_DNA"/>
</dbReference>